<evidence type="ECO:0000256" key="3">
    <source>
        <dbReference type="ARBA" id="ARBA00008251"/>
    </source>
</evidence>
<feature type="transmembrane region" description="Helical" evidence="20">
    <location>
        <begin position="1443"/>
        <end position="1468"/>
    </location>
</feature>
<keyword evidence="12 20" id="KW-0472">Membrane</keyword>
<dbReference type="InterPro" id="IPR031777">
    <property type="entry name" value="Sortilin_C"/>
</dbReference>
<dbReference type="Gene3D" id="2.10.70.80">
    <property type="match status" value="2"/>
</dbReference>
<evidence type="ECO:0000256" key="9">
    <source>
        <dbReference type="ARBA" id="ARBA00022927"/>
    </source>
</evidence>
<evidence type="ECO:0000313" key="24">
    <source>
        <dbReference type="Proteomes" id="UP000631181"/>
    </source>
</evidence>
<sequence>MIPRWLLLVVGLLLAWTAQPATAKGDKPKLSSETLNHAPYDLFWFKGSETVLYRDPKKHTAHVSFDGGAKWETVKGPDGKMEGAVALVWEHPHDSERAYILGAKGQHWITTDRAKTWKAFEIPARPIVEMGILPLAFNGWDEKKVIFMGSDCSGLLGCVPKAWYTTDDFKTVHTLQEFFYSCMWAAGTPQFGQDLDLPDKIGDRILCVVPGSKPGSHTQRLIASDEYFKDGIDGFEVNLDRGRPVTGSQVIARSVKKYLVVGVVSTGTTEQALFVSDDSREWHRAEFGGHRIEQDAYTVLESTNYSIQVDVQTTQHKNSVGALFSSNSNGTYFTPNIEHTNRDDFGFVDFEKVSNIQGIVIVNTVKNWEEVEKSEKTEKKLVSGISFDDGRTFQLLKADGEKLHLHSMTSYDQLNELPVGHMFSSPAPGIVMGVGNTGEHLKKYSDGDLYVSDDAGLTWRRALKGPHQFAFGDQGGVIVAISDDGKTDKVKYSLNHGKDWEDDIELEHKIKPVNIITAPEATNLKFLIVGVSSDKKKAIIYSIDFDGLHERKCDKDDLEPWWALLDEDRKPKCLMGHKQKFTRRKADAECFIKENKLDAPIFEPCDCTKDDFECDYNFKRNEKNECVPAVPLTPPPGECKDKSDKYKGPSGWRLIPGNNCNRVDEHNYDDKIERSCEDTVGAPSGGGGGSGGGSKGDGKVHAGKAHEFAGTNLDYFYLERQTSNSGDDETIFLLSGKNEVFVTHDHAKTWGQPKDLKGVEIVGIVQHPHYTDGAYFLTAGKTAYSTINRGDTFNKFELPTSVANRDKGGLNPLAFHKKYMDWMIWMGNDDCKNSDCVPNAYFTKNRGADWEGPDLRGVGSCIFAYSEKRENSTDLILCEQYEKESKKNNRQLVSSDSHVDRFSEPKVINDNIAHFVTMDDYIVVATYHTDDHKFLNVSTSLDGRVFAQANFPVNVDVSQYTVLPGSTDALFLFVQLSNEKERSYGQLVKSNSNGTYFVSSLPAVNVDDRGYSDFEKIANLEGVALANVVANVDEVRTKKDSKKKLRSVITHNDGGQWSFLPPPTKDAEGKKFGCSVTEGKGTESCALHIHGYTERRDWRDTFYSGSAIGVIVGVGNVGPYLSSVDSDDVGTFISNDGGISWTQAKKGRYMFEFGDAGSVIVLVREAEPTKVVFYSLDEGKTWTEFQFSDSEVLILDISTVPSDTSKSFVLWVREPKSSNRFATIPIDFSGIWDRECTPPDGKDASDDFYLWTPKHPSSDDNCVFGHIEQYHRKRPEKECWVNWRDPHVHRVESANCTCTRADFECDYNYEIQSDGSCGLVPGFQPPDHSLSCKDNPDQVEYWEPTGYRRIPQSTCEGGLELDKIEPRPCPNKEEEFERKHGISGIGLFFAIVIPIAAASAFGYFVYTRWDGKFGQIRLGESGGLGGGGSSGLAGLFTRDSLLVAIPVTIIAGAVAVAQALPLLAMSLWRSASGFVRTRGRGYQRPYATRSSFASRRGDYTHVVDDEDELLGVDDLEDDEEA</sequence>
<comment type="function">
    <text evidence="15">Functions as a sorting receptor in the Golgi compartment required for the intracellular sorting and delivery of soluble vacuolar proteins, like carboxypeptidase Y (CPY) and proteinase A. Executes multiple rounds of sorting by cycling between the late Golgi and a prevacuolar endosome-like compartment.</text>
</comment>
<dbReference type="OrthoDB" id="443634at2759"/>
<dbReference type="GO" id="GO:0016020">
    <property type="term" value="C:membrane"/>
    <property type="evidence" value="ECO:0007669"/>
    <property type="project" value="InterPro"/>
</dbReference>
<dbReference type="Proteomes" id="UP000631181">
    <property type="component" value="Unassembled WGS sequence"/>
</dbReference>
<feature type="chain" id="PRO_5035308378" description="Vacuolar protein sorting/targeting protein 10" evidence="21">
    <location>
        <begin position="24"/>
        <end position="1521"/>
    </location>
</feature>
<keyword evidence="6 20" id="KW-0812">Transmembrane</keyword>
<keyword evidence="9" id="KW-0653">Protein transport</keyword>
<dbReference type="Pfam" id="PF15902">
    <property type="entry name" value="Sortilin-Vps10"/>
    <property type="match status" value="2"/>
</dbReference>
<evidence type="ECO:0000256" key="2">
    <source>
        <dbReference type="ARBA" id="ARBA00004488"/>
    </source>
</evidence>
<evidence type="ECO:0000256" key="12">
    <source>
        <dbReference type="ARBA" id="ARBA00023136"/>
    </source>
</evidence>
<evidence type="ECO:0000256" key="19">
    <source>
        <dbReference type="SAM" id="MobiDB-lite"/>
    </source>
</evidence>
<protein>
    <recommendedName>
        <fullName evidence="4">Vacuolar protein sorting/targeting protein 10</fullName>
    </recommendedName>
    <alternativeName>
        <fullName evidence="17">Carboxypeptidase Y receptor</fullName>
    </alternativeName>
    <alternativeName>
        <fullName evidence="16 18">Sortilin VPS10</fullName>
    </alternativeName>
</protein>
<dbReference type="PANTHER" id="PTHR12106">
    <property type="entry name" value="SORTILIN RELATED"/>
    <property type="match status" value="1"/>
</dbReference>
<keyword evidence="11" id="KW-0333">Golgi apparatus</keyword>
<feature type="domain" description="VPS10" evidence="22">
    <location>
        <begin position="729"/>
        <end position="1374"/>
    </location>
</feature>
<evidence type="ECO:0000256" key="17">
    <source>
        <dbReference type="ARBA" id="ARBA00031354"/>
    </source>
</evidence>
<dbReference type="GO" id="GO:0005794">
    <property type="term" value="C:Golgi apparatus"/>
    <property type="evidence" value="ECO:0007669"/>
    <property type="project" value="UniProtKB-SubCell"/>
</dbReference>
<dbReference type="SMART" id="SM00602">
    <property type="entry name" value="VPS10"/>
    <property type="match status" value="2"/>
</dbReference>
<dbReference type="Pfam" id="PF15901">
    <property type="entry name" value="Sortilin_C"/>
    <property type="match status" value="2"/>
</dbReference>
<keyword evidence="5" id="KW-0813">Transport</keyword>
<evidence type="ECO:0000256" key="18">
    <source>
        <dbReference type="ARBA" id="ARBA00031902"/>
    </source>
</evidence>
<feature type="region of interest" description="Disordered" evidence="19">
    <location>
        <begin position="676"/>
        <end position="702"/>
    </location>
</feature>
<evidence type="ECO:0000256" key="11">
    <source>
        <dbReference type="ARBA" id="ARBA00023034"/>
    </source>
</evidence>
<evidence type="ECO:0000256" key="8">
    <source>
        <dbReference type="ARBA" id="ARBA00022737"/>
    </source>
</evidence>
<feature type="compositionally biased region" description="Gly residues" evidence="19">
    <location>
        <begin position="683"/>
        <end position="695"/>
    </location>
</feature>
<dbReference type="InterPro" id="IPR006581">
    <property type="entry name" value="VPS10"/>
</dbReference>
<dbReference type="EMBL" id="WIWV01000119">
    <property type="protein sequence ID" value="KAF7713410.1"/>
    <property type="molecule type" value="Genomic_DNA"/>
</dbReference>
<dbReference type="PANTHER" id="PTHR12106:SF27">
    <property type="entry name" value="SORTILIN-RELATED RECEPTOR"/>
    <property type="match status" value="1"/>
</dbReference>
<evidence type="ECO:0000313" key="23">
    <source>
        <dbReference type="EMBL" id="KAF7713410.1"/>
    </source>
</evidence>
<evidence type="ECO:0000256" key="4">
    <source>
        <dbReference type="ARBA" id="ARBA00015369"/>
    </source>
</evidence>
<comment type="subcellular location">
    <subcellularLocation>
        <location evidence="1">Golgi apparatus</location>
        <location evidence="1">trans-Golgi network membrane</location>
        <topology evidence="1">Multi-pass membrane protein</topology>
    </subcellularLocation>
    <subcellularLocation>
        <location evidence="2">Prevacuolar compartment membrane</location>
        <topology evidence="2">Multi-pass membrane protein</topology>
    </subcellularLocation>
</comment>
<evidence type="ECO:0000256" key="6">
    <source>
        <dbReference type="ARBA" id="ARBA00022692"/>
    </source>
</evidence>
<feature type="domain" description="VPS10" evidence="22">
    <location>
        <begin position="49"/>
        <end position="671"/>
    </location>
</feature>
<dbReference type="GO" id="GO:0006895">
    <property type="term" value="P:Golgi to endosome transport"/>
    <property type="evidence" value="ECO:0007669"/>
    <property type="project" value="TreeGrafter"/>
</dbReference>
<dbReference type="InterPro" id="IPR031778">
    <property type="entry name" value="Sortilin_N"/>
</dbReference>
<evidence type="ECO:0000256" key="1">
    <source>
        <dbReference type="ARBA" id="ARBA00004166"/>
    </source>
</evidence>
<gene>
    <name evidence="23" type="ORF">PECM_001067</name>
</gene>
<keyword evidence="10 20" id="KW-1133">Transmembrane helix</keyword>
<keyword evidence="14" id="KW-0325">Glycoprotein</keyword>
<reference evidence="23" key="1">
    <citation type="journal article" date="2020" name="Front. Microbiol.">
        <title>Gene regulatory networks of Penicillium echinulatum 2HH and Penicillium oxalicum 114-2 inferred by a computational biology approach.</title>
        <authorList>
            <person name="Lenz A.R."/>
            <person name="Galan-Vasquez E."/>
            <person name="Balbinot E."/>
            <person name="De Abreu F.P."/>
            <person name="De Oliveira N.S."/>
            <person name="Da Rosa L.O."/>
            <person name="De Avila E Silva S."/>
            <person name="Camassola M."/>
            <person name="Dillon A.J.P."/>
            <person name="Perez-Rueda E."/>
        </authorList>
    </citation>
    <scope>NUCLEOTIDE SEQUENCE</scope>
    <source>
        <strain evidence="23">S1M29</strain>
    </source>
</reference>
<keyword evidence="8" id="KW-0677">Repeat</keyword>
<proteinExistence type="inferred from homology"/>
<dbReference type="GO" id="GO:0006896">
    <property type="term" value="P:Golgi to vacuole transport"/>
    <property type="evidence" value="ECO:0007669"/>
    <property type="project" value="TreeGrafter"/>
</dbReference>
<dbReference type="GO" id="GO:0006623">
    <property type="term" value="P:protein targeting to vacuole"/>
    <property type="evidence" value="ECO:0007669"/>
    <property type="project" value="TreeGrafter"/>
</dbReference>
<comment type="similarity">
    <text evidence="3">Belongs to the VPS10-related sortilin family.</text>
</comment>
<keyword evidence="7 21" id="KW-0732">Signal</keyword>
<feature type="transmembrane region" description="Helical" evidence="20">
    <location>
        <begin position="1385"/>
        <end position="1406"/>
    </location>
</feature>
<dbReference type="GO" id="GO:0005829">
    <property type="term" value="C:cytosol"/>
    <property type="evidence" value="ECO:0007669"/>
    <property type="project" value="GOC"/>
</dbReference>
<dbReference type="Gene3D" id="3.30.60.270">
    <property type="match status" value="2"/>
</dbReference>
<name>A0A8J8WHS8_9EURO</name>
<evidence type="ECO:0000256" key="15">
    <source>
        <dbReference type="ARBA" id="ARBA00025569"/>
    </source>
</evidence>
<evidence type="ECO:0000256" key="10">
    <source>
        <dbReference type="ARBA" id="ARBA00022989"/>
    </source>
</evidence>
<evidence type="ECO:0000256" key="21">
    <source>
        <dbReference type="SAM" id="SignalP"/>
    </source>
</evidence>
<keyword evidence="24" id="KW-1185">Reference proteome</keyword>
<dbReference type="Gene3D" id="2.130.10.10">
    <property type="entry name" value="YVTN repeat-like/Quinoprotein amine dehydrogenase"/>
    <property type="match status" value="2"/>
</dbReference>
<feature type="signal peptide" evidence="21">
    <location>
        <begin position="1"/>
        <end position="23"/>
    </location>
</feature>
<evidence type="ECO:0000259" key="22">
    <source>
        <dbReference type="SMART" id="SM00602"/>
    </source>
</evidence>
<dbReference type="InterPro" id="IPR015943">
    <property type="entry name" value="WD40/YVTN_repeat-like_dom_sf"/>
</dbReference>
<comment type="caution">
    <text evidence="23">The sequence shown here is derived from an EMBL/GenBank/DDBJ whole genome shotgun (WGS) entry which is preliminary data.</text>
</comment>
<evidence type="ECO:0000256" key="7">
    <source>
        <dbReference type="ARBA" id="ARBA00022729"/>
    </source>
</evidence>
<dbReference type="FunFam" id="3.30.60.270:FF:000005">
    <property type="entry name" value="Sortilin"/>
    <property type="match status" value="2"/>
</dbReference>
<evidence type="ECO:0000256" key="13">
    <source>
        <dbReference type="ARBA" id="ARBA00023170"/>
    </source>
</evidence>
<organism evidence="23 24">
    <name type="scientific">Penicillium ucsense</name>
    <dbReference type="NCBI Taxonomy" id="2839758"/>
    <lineage>
        <taxon>Eukaryota</taxon>
        <taxon>Fungi</taxon>
        <taxon>Dikarya</taxon>
        <taxon>Ascomycota</taxon>
        <taxon>Pezizomycotina</taxon>
        <taxon>Eurotiomycetes</taxon>
        <taxon>Eurotiomycetidae</taxon>
        <taxon>Eurotiales</taxon>
        <taxon>Aspergillaceae</taxon>
        <taxon>Penicillium</taxon>
    </lineage>
</organism>
<accession>A0A8J8WHS8</accession>
<evidence type="ECO:0000256" key="5">
    <source>
        <dbReference type="ARBA" id="ARBA00022448"/>
    </source>
</evidence>
<dbReference type="InterPro" id="IPR050310">
    <property type="entry name" value="VPS10-sortilin"/>
</dbReference>
<evidence type="ECO:0000256" key="20">
    <source>
        <dbReference type="SAM" id="Phobius"/>
    </source>
</evidence>
<evidence type="ECO:0000256" key="14">
    <source>
        <dbReference type="ARBA" id="ARBA00023180"/>
    </source>
</evidence>
<dbReference type="SUPFAM" id="SSF110296">
    <property type="entry name" value="Oligoxyloglucan reducing end-specific cellobiohydrolase"/>
    <property type="match status" value="2"/>
</dbReference>
<keyword evidence="13" id="KW-0675">Receptor</keyword>
<evidence type="ECO:0000256" key="16">
    <source>
        <dbReference type="ARBA" id="ARBA00031250"/>
    </source>
</evidence>